<dbReference type="InterPro" id="IPR036597">
    <property type="entry name" value="Fido-like_dom_sf"/>
</dbReference>
<dbReference type="OrthoDB" id="439046at2759"/>
<dbReference type="RefSeq" id="XP_002428388.1">
    <property type="nucleotide sequence ID" value="XM_002428343.1"/>
</dbReference>
<dbReference type="SUPFAM" id="SSF48452">
    <property type="entry name" value="TPR-like"/>
    <property type="match status" value="1"/>
</dbReference>
<evidence type="ECO:0000256" key="3">
    <source>
        <dbReference type="ARBA" id="ARBA00014915"/>
    </source>
</evidence>
<dbReference type="Proteomes" id="UP000009046">
    <property type="component" value="Unassembled WGS sequence"/>
</dbReference>
<dbReference type="GO" id="GO:0016020">
    <property type="term" value="C:membrane"/>
    <property type="evidence" value="ECO:0007669"/>
    <property type="project" value="UniProtKB-SubCell"/>
</dbReference>
<organism>
    <name type="scientific">Pediculus humanus subsp. corporis</name>
    <name type="common">Body louse</name>
    <dbReference type="NCBI Taxonomy" id="121224"/>
    <lineage>
        <taxon>Eukaryota</taxon>
        <taxon>Metazoa</taxon>
        <taxon>Ecdysozoa</taxon>
        <taxon>Arthropoda</taxon>
        <taxon>Hexapoda</taxon>
        <taxon>Insecta</taxon>
        <taxon>Pterygota</taxon>
        <taxon>Neoptera</taxon>
        <taxon>Paraneoptera</taxon>
        <taxon>Psocodea</taxon>
        <taxon>Troctomorpha</taxon>
        <taxon>Phthiraptera</taxon>
        <taxon>Anoplura</taxon>
        <taxon>Pediculidae</taxon>
        <taxon>Pediculus</taxon>
    </lineage>
</organism>
<dbReference type="OMA" id="QLRCQLW"/>
<reference evidence="25" key="2">
    <citation type="submission" date="2007-04" db="EMBL/GenBank/DDBJ databases">
        <title>The genome of the human body louse.</title>
        <authorList>
            <consortium name="The Human Body Louse Genome Consortium"/>
            <person name="Kirkness E."/>
            <person name="Walenz B."/>
            <person name="Hass B."/>
            <person name="Bruggner R."/>
            <person name="Strausberg R."/>
        </authorList>
    </citation>
    <scope>NUCLEOTIDE SEQUENCE</scope>
    <source>
        <strain evidence="25">USDA</strain>
    </source>
</reference>
<dbReference type="EMBL" id="AAZO01004426">
    <property type="status" value="NOT_ANNOTATED_CDS"/>
    <property type="molecule type" value="Genomic_DNA"/>
</dbReference>
<dbReference type="HOGENOM" id="CLU_040460_0_0_1"/>
<dbReference type="eggNOG" id="KOG3824">
    <property type="taxonomic scope" value="Eukaryota"/>
</dbReference>
<evidence type="ECO:0000256" key="2">
    <source>
        <dbReference type="ARBA" id="ARBA00009742"/>
    </source>
</evidence>
<evidence type="ECO:0000256" key="12">
    <source>
        <dbReference type="ARBA" id="ARBA00022989"/>
    </source>
</evidence>
<dbReference type="STRING" id="121224.E0VQJ4"/>
<proteinExistence type="inferred from homology"/>
<evidence type="ECO:0000256" key="18">
    <source>
        <dbReference type="ARBA" id="ARBA00049297"/>
    </source>
</evidence>
<dbReference type="InParanoid" id="E0VQJ4"/>
<evidence type="ECO:0000256" key="23">
    <source>
        <dbReference type="SAM" id="Phobius"/>
    </source>
</evidence>
<keyword evidence="27" id="KW-1185">Reference proteome</keyword>
<feature type="transmembrane region" description="Helical" evidence="23">
    <location>
        <begin position="22"/>
        <end position="42"/>
    </location>
</feature>
<sequence>MFVIFYSLLEYIFIQKEVMIRLHLYLLFFCGVCLAYLFLYFIKYFKNELTNQIKPVKKIYSLLPQDSHLQIVEEEYTVSELEAISSMNAALEMKIEGKYDKAFKLFKHATNLAPKHSDILNHYGEFLEETQNDVIQADQLYFQALTYSPEHEKAIQNRQRTAPLVEEMENEILKRIDKKRDQISAIPDSFIGLQRAKKEAYFQHIYHTVGIEGNTMTLSQTRSIVETQMAIGGKSIFEHNEILGLDAALKYINTTLVNRFGPIMLKDILEIHKRVLGYVNPFSSGEFRRTQVYVGGLIPPSPNDIPPLMKEFETWLNSESAVRMHPVKYAALAHYKLVRIHPFDDGNGRTSRLLMNAILMQAGFPPVIIHKQDRHRYYEYLELANEGDVRPFYRFIAECTENILDTFLWATQEYISTIPALENDSKITDLQALNINTTNFNKTSKTYFLQIYFFLILSRLV</sequence>
<feature type="site" description="Important for autoinhibition of adenylyltransferase activity" evidence="21">
    <location>
        <position position="212"/>
    </location>
</feature>
<feature type="glycosylation site" description="N-linked (GlcNAc...) asparagine" evidence="22">
    <location>
        <position position="253"/>
    </location>
</feature>
<dbReference type="Pfam" id="PF02661">
    <property type="entry name" value="Fic"/>
    <property type="match status" value="1"/>
</dbReference>
<evidence type="ECO:0000256" key="19">
    <source>
        <dbReference type="PIRSR" id="PIRSR640198-1"/>
    </source>
</evidence>
<dbReference type="InterPro" id="IPR040198">
    <property type="entry name" value="Fido_containing"/>
</dbReference>
<protein>
    <recommendedName>
        <fullName evidence="3">Protein adenylyltransferase Fic</fullName>
        <ecNumber evidence="15">2.7.7.108</ecNumber>
    </recommendedName>
    <alternativeName>
        <fullName evidence="14">De-AMPylase Fic</fullName>
    </alternativeName>
</protein>
<comment type="catalytic activity">
    <reaction evidence="16">
        <text>L-threonyl-[protein] + ATP = 3-O-(5'-adenylyl)-L-threonyl-[protein] + diphosphate</text>
        <dbReference type="Rhea" id="RHEA:54292"/>
        <dbReference type="Rhea" id="RHEA-COMP:11060"/>
        <dbReference type="Rhea" id="RHEA-COMP:13847"/>
        <dbReference type="ChEBI" id="CHEBI:30013"/>
        <dbReference type="ChEBI" id="CHEBI:30616"/>
        <dbReference type="ChEBI" id="CHEBI:33019"/>
        <dbReference type="ChEBI" id="CHEBI:138113"/>
        <dbReference type="EC" id="2.7.7.108"/>
    </reaction>
</comment>
<evidence type="ECO:0000256" key="15">
    <source>
        <dbReference type="ARBA" id="ARBA00034531"/>
    </source>
</evidence>
<dbReference type="GlyCosmos" id="E0VQJ4">
    <property type="glycosylation" value="1 site, No reported glycans"/>
</dbReference>
<evidence type="ECO:0000256" key="14">
    <source>
        <dbReference type="ARBA" id="ARBA00030885"/>
    </source>
</evidence>
<evidence type="ECO:0000256" key="10">
    <source>
        <dbReference type="ARBA" id="ARBA00022803"/>
    </source>
</evidence>
<dbReference type="EC" id="2.7.7.108" evidence="15"/>
<dbReference type="VEuPathDB" id="VectorBase:PHUM378440"/>
<name>E0VQJ4_PEDHC</name>
<keyword evidence="13 23" id="KW-0472">Membrane</keyword>
<feature type="active site" evidence="19">
    <location>
        <position position="341"/>
    </location>
</feature>
<keyword evidence="4" id="KW-0808">Transferase</keyword>
<dbReference type="SUPFAM" id="SSF140931">
    <property type="entry name" value="Fic-like"/>
    <property type="match status" value="1"/>
</dbReference>
<evidence type="ECO:0000256" key="7">
    <source>
        <dbReference type="ARBA" id="ARBA00022737"/>
    </source>
</evidence>
<dbReference type="PANTHER" id="PTHR13504:SF34">
    <property type="entry name" value="PROTEIN ADENYLYLTRANSFERASE FICD"/>
    <property type="match status" value="1"/>
</dbReference>
<keyword evidence="8 20" id="KW-0547">Nucleotide-binding</keyword>
<evidence type="ECO:0000256" key="11">
    <source>
        <dbReference type="ARBA" id="ARBA00022840"/>
    </source>
</evidence>
<feature type="binding site" evidence="20">
    <location>
        <begin position="345"/>
        <end position="352"/>
    </location>
    <ligand>
        <name>ATP</name>
        <dbReference type="ChEBI" id="CHEBI:30616"/>
    </ligand>
</feature>
<feature type="binding site" evidence="20">
    <location>
        <position position="385"/>
    </location>
    <ligand>
        <name>ATP</name>
        <dbReference type="ChEBI" id="CHEBI:30616"/>
    </ligand>
</feature>
<comment type="catalytic activity">
    <reaction evidence="18">
        <text>3-O-(5'-adenylyl)-L-threonyl-[protein] + H2O = L-threonyl-[protein] + AMP + H(+)</text>
        <dbReference type="Rhea" id="RHEA:55932"/>
        <dbReference type="Rhea" id="RHEA-COMP:11060"/>
        <dbReference type="Rhea" id="RHEA-COMP:13847"/>
        <dbReference type="ChEBI" id="CHEBI:15377"/>
        <dbReference type="ChEBI" id="CHEBI:15378"/>
        <dbReference type="ChEBI" id="CHEBI:30013"/>
        <dbReference type="ChEBI" id="CHEBI:138113"/>
        <dbReference type="ChEBI" id="CHEBI:456215"/>
    </reaction>
</comment>
<accession>E0VQJ4</accession>
<evidence type="ECO:0000259" key="24">
    <source>
        <dbReference type="PROSITE" id="PS51459"/>
    </source>
</evidence>
<keyword evidence="7" id="KW-0677">Repeat</keyword>
<dbReference type="GeneID" id="8237178"/>
<evidence type="ECO:0000256" key="16">
    <source>
        <dbReference type="ARBA" id="ARBA00047939"/>
    </source>
</evidence>
<dbReference type="EnsemblMetazoa" id="PHUM378440-RA">
    <property type="protein sequence ID" value="PHUM378440-PA"/>
    <property type="gene ID" value="PHUM378440"/>
</dbReference>
<evidence type="ECO:0000313" key="27">
    <source>
        <dbReference type="Proteomes" id="UP000009046"/>
    </source>
</evidence>
<evidence type="ECO:0000256" key="20">
    <source>
        <dbReference type="PIRSR" id="PIRSR640198-2"/>
    </source>
</evidence>
<dbReference type="GO" id="GO:0005524">
    <property type="term" value="F:ATP binding"/>
    <property type="evidence" value="ECO:0007669"/>
    <property type="project" value="UniProtKB-KW"/>
</dbReference>
<feature type="binding site" evidence="20">
    <location>
        <begin position="377"/>
        <end position="378"/>
    </location>
    <ligand>
        <name>ATP</name>
        <dbReference type="ChEBI" id="CHEBI:30616"/>
    </ligand>
</feature>
<evidence type="ECO:0000313" key="25">
    <source>
        <dbReference type="EMBL" id="EEB15650.1"/>
    </source>
</evidence>
<dbReference type="GO" id="GO:0016787">
    <property type="term" value="F:hydrolase activity"/>
    <property type="evidence" value="ECO:0007669"/>
    <property type="project" value="UniProtKB-KW"/>
</dbReference>
<evidence type="ECO:0000256" key="6">
    <source>
        <dbReference type="ARBA" id="ARBA00022695"/>
    </source>
</evidence>
<dbReference type="EMBL" id="DS235430">
    <property type="protein sequence ID" value="EEB15650.1"/>
    <property type="molecule type" value="Genomic_DNA"/>
</dbReference>
<evidence type="ECO:0000256" key="17">
    <source>
        <dbReference type="ARBA" id="ARBA00048696"/>
    </source>
</evidence>
<evidence type="ECO:0000256" key="4">
    <source>
        <dbReference type="ARBA" id="ARBA00022679"/>
    </source>
</evidence>
<gene>
    <name evidence="26" type="primary">8237178</name>
    <name evidence="25" type="ORF">Phum_PHUM378440</name>
</gene>
<dbReference type="AlphaFoldDB" id="E0VQJ4"/>
<evidence type="ECO:0000256" key="21">
    <source>
        <dbReference type="PIRSR" id="PIRSR640198-3"/>
    </source>
</evidence>
<dbReference type="PROSITE" id="PS51459">
    <property type="entry name" value="FIDO"/>
    <property type="match status" value="1"/>
</dbReference>
<reference evidence="25" key="1">
    <citation type="submission" date="2007-04" db="EMBL/GenBank/DDBJ databases">
        <title>Annotation of Pediculus humanus corporis strain USDA.</title>
        <authorList>
            <person name="Kirkness E."/>
            <person name="Hannick L."/>
            <person name="Hass B."/>
            <person name="Bruggner R."/>
            <person name="Lawson D."/>
            <person name="Bidwell S."/>
            <person name="Joardar V."/>
            <person name="Caler E."/>
            <person name="Walenz B."/>
            <person name="Inman J."/>
            <person name="Schobel S."/>
            <person name="Galinsky K."/>
            <person name="Amedeo P."/>
            <person name="Strausberg R."/>
        </authorList>
    </citation>
    <scope>NUCLEOTIDE SEQUENCE</scope>
    <source>
        <strain evidence="25">USDA</strain>
    </source>
</reference>
<evidence type="ECO:0000256" key="1">
    <source>
        <dbReference type="ARBA" id="ARBA00004167"/>
    </source>
</evidence>
<dbReference type="KEGG" id="phu:Phum_PHUM378440"/>
<reference evidence="26" key="3">
    <citation type="submission" date="2021-02" db="UniProtKB">
        <authorList>
            <consortium name="EnsemblMetazoa"/>
        </authorList>
    </citation>
    <scope>IDENTIFICATION</scope>
    <source>
        <strain evidence="26">USDA</strain>
    </source>
</reference>
<keyword evidence="12 23" id="KW-1133">Transmembrane helix</keyword>
<dbReference type="InterPro" id="IPR011990">
    <property type="entry name" value="TPR-like_helical_dom_sf"/>
</dbReference>
<keyword evidence="6" id="KW-0548">Nucleotidyltransferase</keyword>
<evidence type="ECO:0000256" key="13">
    <source>
        <dbReference type="ARBA" id="ARBA00023136"/>
    </source>
</evidence>
<dbReference type="CTD" id="8237178"/>
<keyword evidence="9" id="KW-0378">Hydrolase</keyword>
<dbReference type="GO" id="GO:0070733">
    <property type="term" value="F:AMPylase activity"/>
    <property type="evidence" value="ECO:0007669"/>
    <property type="project" value="UniProtKB-EC"/>
</dbReference>
<evidence type="ECO:0000256" key="8">
    <source>
        <dbReference type="ARBA" id="ARBA00022741"/>
    </source>
</evidence>
<comment type="catalytic activity">
    <reaction evidence="17">
        <text>L-tyrosyl-[protein] + ATP = O-(5'-adenylyl)-L-tyrosyl-[protein] + diphosphate</text>
        <dbReference type="Rhea" id="RHEA:54288"/>
        <dbReference type="Rhea" id="RHEA-COMP:10136"/>
        <dbReference type="Rhea" id="RHEA-COMP:13846"/>
        <dbReference type="ChEBI" id="CHEBI:30616"/>
        <dbReference type="ChEBI" id="CHEBI:33019"/>
        <dbReference type="ChEBI" id="CHEBI:46858"/>
        <dbReference type="ChEBI" id="CHEBI:83624"/>
        <dbReference type="EC" id="2.7.7.108"/>
    </reaction>
</comment>
<comment type="similarity">
    <text evidence="2">Belongs to the fic family.</text>
</comment>
<dbReference type="PANTHER" id="PTHR13504">
    <property type="entry name" value="FIDO DOMAIN-CONTAINING PROTEIN DDB_G0283145"/>
    <property type="match status" value="1"/>
</dbReference>
<evidence type="ECO:0000256" key="5">
    <source>
        <dbReference type="ARBA" id="ARBA00022692"/>
    </source>
</evidence>
<evidence type="ECO:0000256" key="22">
    <source>
        <dbReference type="PIRSR" id="PIRSR640198-4"/>
    </source>
</evidence>
<keyword evidence="11 20" id="KW-0067">ATP-binding</keyword>
<evidence type="ECO:0000313" key="26">
    <source>
        <dbReference type="EnsemblMetazoa" id="PHUM378440-PA"/>
    </source>
</evidence>
<feature type="domain" description="Fido" evidence="24">
    <location>
        <begin position="263"/>
        <end position="398"/>
    </location>
</feature>
<dbReference type="InterPro" id="IPR003812">
    <property type="entry name" value="Fido"/>
</dbReference>
<evidence type="ECO:0000256" key="9">
    <source>
        <dbReference type="ARBA" id="ARBA00022801"/>
    </source>
</evidence>
<dbReference type="Gene3D" id="1.10.3290.10">
    <property type="entry name" value="Fido-like domain"/>
    <property type="match status" value="1"/>
</dbReference>
<keyword evidence="10" id="KW-0802">TPR repeat</keyword>
<dbReference type="Gene3D" id="1.25.40.10">
    <property type="entry name" value="Tetratricopeptide repeat domain"/>
    <property type="match status" value="1"/>
</dbReference>
<dbReference type="FunCoup" id="E0VQJ4">
    <property type="interactions" value="226"/>
</dbReference>
<comment type="subcellular location">
    <subcellularLocation>
        <location evidence="1">Membrane</location>
        <topology evidence="1">Single-pass membrane protein</topology>
    </subcellularLocation>
</comment>
<keyword evidence="5 23" id="KW-0812">Transmembrane</keyword>